<sequence>MRRIVFVFFVPFFLFAQSYSLKTLIIHAQKNNGLMKEKVLNIQSKEKEIEAVKSAYWPTVDVGADYSFQSPKYVVSPGRTGNVFISAKLNLYDGGRKEAVLRGKGFEHEASLFEKTAFEKSMTLRIVRYYYAAKQYAATLKALKVRSEELKAQIVRIKKFKLTGLATQEEVDKLQSAYDNNQYMIENTTLAVESSEENLKLISGLSAKYLRRNYFMEPGNVHFEWFENIKILQANAHSIDENAKAIDAGYLPQVNLSDTYHRSHFNDLVSIPGVGADSFLMNHQNKVEISINMRIFDHGKMAKESEAVKYRRLALVSRIAQAKKEQKMNFKLAKKGLNTTKEKIKSAKSALKAATSTYKVLKQKFEAGLVDDIAYLDALTQMTLAKASYKETVYDYEVKKSIYYYYAGKDPKEFIK</sequence>
<dbReference type="EMBL" id="FPHD01000020">
    <property type="protein sequence ID" value="SFV52657.1"/>
    <property type="molecule type" value="Genomic_DNA"/>
</dbReference>
<evidence type="ECO:0000256" key="4">
    <source>
        <dbReference type="ARBA" id="ARBA00022692"/>
    </source>
</evidence>
<keyword evidence="7" id="KW-0175">Coiled coil</keyword>
<feature type="coiled-coil region" evidence="7">
    <location>
        <begin position="337"/>
        <end position="364"/>
    </location>
</feature>
<evidence type="ECO:0000256" key="5">
    <source>
        <dbReference type="ARBA" id="ARBA00023136"/>
    </source>
</evidence>
<dbReference type="AlphaFoldDB" id="A0A1W1BGM1"/>
<dbReference type="InterPro" id="IPR051906">
    <property type="entry name" value="TolC-like"/>
</dbReference>
<proteinExistence type="predicted"/>
<evidence type="ECO:0000256" key="6">
    <source>
        <dbReference type="ARBA" id="ARBA00023237"/>
    </source>
</evidence>
<dbReference type="PANTHER" id="PTHR30026:SF20">
    <property type="entry name" value="OUTER MEMBRANE PROTEIN TOLC"/>
    <property type="match status" value="1"/>
</dbReference>
<keyword evidence="3" id="KW-1134">Transmembrane beta strand</keyword>
<keyword evidence="2" id="KW-0813">Transport</keyword>
<name>A0A1W1BGM1_9ZZZZ</name>
<gene>
    <name evidence="8" type="ORF">MNB_SV-8-1357</name>
</gene>
<dbReference type="InterPro" id="IPR003423">
    <property type="entry name" value="OMP_efflux"/>
</dbReference>
<evidence type="ECO:0000256" key="2">
    <source>
        <dbReference type="ARBA" id="ARBA00022448"/>
    </source>
</evidence>
<accession>A0A1W1BGM1</accession>
<keyword evidence="6" id="KW-0998">Cell outer membrane</keyword>
<evidence type="ECO:0000256" key="1">
    <source>
        <dbReference type="ARBA" id="ARBA00004442"/>
    </source>
</evidence>
<evidence type="ECO:0000256" key="3">
    <source>
        <dbReference type="ARBA" id="ARBA00022452"/>
    </source>
</evidence>
<keyword evidence="4" id="KW-0812">Transmembrane</keyword>
<keyword evidence="5" id="KW-0472">Membrane</keyword>
<dbReference type="SUPFAM" id="SSF56954">
    <property type="entry name" value="Outer membrane efflux proteins (OEP)"/>
    <property type="match status" value="1"/>
</dbReference>
<evidence type="ECO:0000256" key="7">
    <source>
        <dbReference type="SAM" id="Coils"/>
    </source>
</evidence>
<reference evidence="8" key="1">
    <citation type="submission" date="2016-10" db="EMBL/GenBank/DDBJ databases">
        <authorList>
            <person name="de Groot N.N."/>
        </authorList>
    </citation>
    <scope>NUCLEOTIDE SEQUENCE</scope>
</reference>
<comment type="subcellular location">
    <subcellularLocation>
        <location evidence="1">Cell outer membrane</location>
    </subcellularLocation>
</comment>
<dbReference type="GO" id="GO:0015288">
    <property type="term" value="F:porin activity"/>
    <property type="evidence" value="ECO:0007669"/>
    <property type="project" value="TreeGrafter"/>
</dbReference>
<evidence type="ECO:0000313" key="8">
    <source>
        <dbReference type="EMBL" id="SFV52657.1"/>
    </source>
</evidence>
<organism evidence="8">
    <name type="scientific">hydrothermal vent metagenome</name>
    <dbReference type="NCBI Taxonomy" id="652676"/>
    <lineage>
        <taxon>unclassified sequences</taxon>
        <taxon>metagenomes</taxon>
        <taxon>ecological metagenomes</taxon>
    </lineage>
</organism>
<dbReference type="GO" id="GO:0015562">
    <property type="term" value="F:efflux transmembrane transporter activity"/>
    <property type="evidence" value="ECO:0007669"/>
    <property type="project" value="InterPro"/>
</dbReference>
<dbReference type="PANTHER" id="PTHR30026">
    <property type="entry name" value="OUTER MEMBRANE PROTEIN TOLC"/>
    <property type="match status" value="1"/>
</dbReference>
<dbReference type="GO" id="GO:1990281">
    <property type="term" value="C:efflux pump complex"/>
    <property type="evidence" value="ECO:0007669"/>
    <property type="project" value="TreeGrafter"/>
</dbReference>
<dbReference type="GO" id="GO:0009279">
    <property type="term" value="C:cell outer membrane"/>
    <property type="evidence" value="ECO:0007669"/>
    <property type="project" value="UniProtKB-SubCell"/>
</dbReference>
<dbReference type="Pfam" id="PF02321">
    <property type="entry name" value="OEP"/>
    <property type="match status" value="2"/>
</dbReference>
<protein>
    <submittedName>
        <fullName evidence="8">Probable outer membrane component of multidrug efflux pump</fullName>
    </submittedName>
</protein>
<dbReference type="Gene3D" id="1.20.1600.10">
    <property type="entry name" value="Outer membrane efflux proteins (OEP)"/>
    <property type="match status" value="1"/>
</dbReference>